<feature type="domain" description="RNA polymerase sigma factor 70 region 4 type 2" evidence="7">
    <location>
        <begin position="133"/>
        <end position="183"/>
    </location>
</feature>
<comment type="similarity">
    <text evidence="1">Belongs to the sigma-70 factor family. ECF subfamily.</text>
</comment>
<evidence type="ECO:0000259" key="7">
    <source>
        <dbReference type="Pfam" id="PF08281"/>
    </source>
</evidence>
<keyword evidence="3" id="KW-0731">Sigma factor</keyword>
<dbReference type="InterPro" id="IPR013325">
    <property type="entry name" value="RNA_pol_sigma_r2"/>
</dbReference>
<dbReference type="InterPro" id="IPR013249">
    <property type="entry name" value="RNA_pol_sigma70_r4_t2"/>
</dbReference>
<dbReference type="RefSeq" id="WP_096741182.1">
    <property type="nucleotide sequence ID" value="NZ_CP023510.1"/>
</dbReference>
<dbReference type="InterPro" id="IPR039425">
    <property type="entry name" value="RNA_pol_sigma-70-like"/>
</dbReference>
<dbReference type="InterPro" id="IPR014284">
    <property type="entry name" value="RNA_pol_sigma-70_dom"/>
</dbReference>
<dbReference type="PANTHER" id="PTHR43133:SF8">
    <property type="entry name" value="RNA POLYMERASE SIGMA FACTOR HI_1459-RELATED"/>
    <property type="match status" value="1"/>
</dbReference>
<evidence type="ECO:0000256" key="3">
    <source>
        <dbReference type="ARBA" id="ARBA00023082"/>
    </source>
</evidence>
<protein>
    <submittedName>
        <fullName evidence="8">RNA polymerase subunit sigma-70</fullName>
    </submittedName>
</protein>
<dbReference type="Gene3D" id="1.10.10.10">
    <property type="entry name" value="Winged helix-like DNA-binding domain superfamily/Winged helix DNA-binding domain"/>
    <property type="match status" value="1"/>
</dbReference>
<keyword evidence="4" id="KW-0238">DNA-binding</keyword>
<dbReference type="AlphaFoldDB" id="A0A291DHH7"/>
<dbReference type="EMBL" id="CP023510">
    <property type="protein sequence ID" value="ATF63955.1"/>
    <property type="molecule type" value="Genomic_DNA"/>
</dbReference>
<dbReference type="Gene3D" id="1.10.1740.10">
    <property type="match status" value="1"/>
</dbReference>
<dbReference type="Pfam" id="PF08281">
    <property type="entry name" value="Sigma70_r4_2"/>
    <property type="match status" value="1"/>
</dbReference>
<dbReference type="InterPro" id="IPR036388">
    <property type="entry name" value="WH-like_DNA-bd_sf"/>
</dbReference>
<dbReference type="InterPro" id="IPR013324">
    <property type="entry name" value="RNA_pol_sigma_r3/r4-like"/>
</dbReference>
<evidence type="ECO:0000256" key="1">
    <source>
        <dbReference type="ARBA" id="ARBA00010641"/>
    </source>
</evidence>
<evidence type="ECO:0000313" key="8">
    <source>
        <dbReference type="EMBL" id="ATF63955.1"/>
    </source>
</evidence>
<sequence>MSEATQDEDRYLVLRAQDGDIDAFEKLVERYQGRLFRSAYMIVRNRQDSEDIVQDTLVQAWRSLHLVREPAAFRGWIMQICTNKATSMVRKRQRRATDPYDAEGLEGVSAAAEMTSSSTADPAESSEVNAQIQALADLLASVEPGLRIVWILREIDEMSYEEIAKTLNLTVSTVRGRLARARSLVIRLMKEWA</sequence>
<dbReference type="SUPFAM" id="SSF88946">
    <property type="entry name" value="Sigma2 domain of RNA polymerase sigma factors"/>
    <property type="match status" value="1"/>
</dbReference>
<dbReference type="PANTHER" id="PTHR43133">
    <property type="entry name" value="RNA POLYMERASE ECF-TYPE SIGMA FACTO"/>
    <property type="match status" value="1"/>
</dbReference>
<accession>A0A291DHH7</accession>
<keyword evidence="2" id="KW-0805">Transcription regulation</keyword>
<evidence type="ECO:0000256" key="5">
    <source>
        <dbReference type="ARBA" id="ARBA00023163"/>
    </source>
</evidence>
<proteinExistence type="inferred from homology"/>
<dbReference type="GO" id="GO:0016987">
    <property type="term" value="F:sigma factor activity"/>
    <property type="evidence" value="ECO:0007669"/>
    <property type="project" value="UniProtKB-KW"/>
</dbReference>
<dbReference type="InterPro" id="IPR007627">
    <property type="entry name" value="RNA_pol_sigma70_r2"/>
</dbReference>
<name>A0A291DHH7_9MICC</name>
<gene>
    <name evidence="8" type="ORF">CO690_08005</name>
</gene>
<evidence type="ECO:0000259" key="6">
    <source>
        <dbReference type="Pfam" id="PF04542"/>
    </source>
</evidence>
<dbReference type="CDD" id="cd06171">
    <property type="entry name" value="Sigma70_r4"/>
    <property type="match status" value="1"/>
</dbReference>
<keyword evidence="5" id="KW-0804">Transcription</keyword>
<feature type="domain" description="RNA polymerase sigma-70 region 2" evidence="6">
    <location>
        <begin position="27"/>
        <end position="95"/>
    </location>
</feature>
<reference evidence="9" key="1">
    <citation type="submission" date="2017-09" db="EMBL/GenBank/DDBJ databases">
        <title>FDA dAtabase for Regulatory Grade micrObial Sequences (FDA-ARGOS): Supporting development and validation of Infectious Disease Dx tests.</title>
        <authorList>
            <person name="Minogue T."/>
            <person name="Wolcott M."/>
            <person name="Wasieloski L."/>
            <person name="Aguilar W."/>
            <person name="Moore D."/>
            <person name="Tallon L."/>
            <person name="Sadzewicz L."/>
            <person name="Ott S."/>
            <person name="Zhao X."/>
            <person name="Nagaraj S."/>
            <person name="Vavikolanu K."/>
            <person name="Aluvathingal J."/>
            <person name="Nadendla S."/>
            <person name="Sichtig H."/>
        </authorList>
    </citation>
    <scope>NUCLEOTIDE SEQUENCE [LARGE SCALE GENOMIC DNA]</scope>
    <source>
        <strain evidence="9">FDAARGOS_369</strain>
    </source>
</reference>
<organism evidence="8 9">
    <name type="scientific">Rothia mucilaginosa</name>
    <dbReference type="NCBI Taxonomy" id="43675"/>
    <lineage>
        <taxon>Bacteria</taxon>
        <taxon>Bacillati</taxon>
        <taxon>Actinomycetota</taxon>
        <taxon>Actinomycetes</taxon>
        <taxon>Micrococcales</taxon>
        <taxon>Micrococcaceae</taxon>
        <taxon>Rothia</taxon>
    </lineage>
</organism>
<dbReference type="Proteomes" id="UP000218628">
    <property type="component" value="Chromosome"/>
</dbReference>
<dbReference type="GO" id="GO:0006352">
    <property type="term" value="P:DNA-templated transcription initiation"/>
    <property type="evidence" value="ECO:0007669"/>
    <property type="project" value="InterPro"/>
</dbReference>
<dbReference type="GO" id="GO:0003677">
    <property type="term" value="F:DNA binding"/>
    <property type="evidence" value="ECO:0007669"/>
    <property type="project" value="UniProtKB-KW"/>
</dbReference>
<dbReference type="NCBIfam" id="TIGR02937">
    <property type="entry name" value="sigma70-ECF"/>
    <property type="match status" value="1"/>
</dbReference>
<dbReference type="SUPFAM" id="SSF88659">
    <property type="entry name" value="Sigma3 and sigma4 domains of RNA polymerase sigma factors"/>
    <property type="match status" value="1"/>
</dbReference>
<evidence type="ECO:0000313" key="9">
    <source>
        <dbReference type="Proteomes" id="UP000218628"/>
    </source>
</evidence>
<dbReference type="Pfam" id="PF04542">
    <property type="entry name" value="Sigma70_r2"/>
    <property type="match status" value="1"/>
</dbReference>
<evidence type="ECO:0000256" key="2">
    <source>
        <dbReference type="ARBA" id="ARBA00023015"/>
    </source>
</evidence>
<evidence type="ECO:0000256" key="4">
    <source>
        <dbReference type="ARBA" id="ARBA00023125"/>
    </source>
</evidence>